<evidence type="ECO:0008006" key="4">
    <source>
        <dbReference type="Google" id="ProtNLM"/>
    </source>
</evidence>
<accession>A0ABD2VYF6</accession>
<organism evidence="2 3">
    <name type="scientific">Trichogramma kaykai</name>
    <dbReference type="NCBI Taxonomy" id="54128"/>
    <lineage>
        <taxon>Eukaryota</taxon>
        <taxon>Metazoa</taxon>
        <taxon>Ecdysozoa</taxon>
        <taxon>Arthropoda</taxon>
        <taxon>Hexapoda</taxon>
        <taxon>Insecta</taxon>
        <taxon>Pterygota</taxon>
        <taxon>Neoptera</taxon>
        <taxon>Endopterygota</taxon>
        <taxon>Hymenoptera</taxon>
        <taxon>Apocrita</taxon>
        <taxon>Proctotrupomorpha</taxon>
        <taxon>Chalcidoidea</taxon>
        <taxon>Trichogrammatidae</taxon>
        <taxon>Trichogramma</taxon>
    </lineage>
</organism>
<dbReference type="EMBL" id="JBJJXI010000155">
    <property type="protein sequence ID" value="KAL3385486.1"/>
    <property type="molecule type" value="Genomic_DNA"/>
</dbReference>
<gene>
    <name evidence="2" type="ORF">TKK_018858</name>
</gene>
<evidence type="ECO:0000313" key="3">
    <source>
        <dbReference type="Proteomes" id="UP001627154"/>
    </source>
</evidence>
<reference evidence="2 3" key="1">
    <citation type="journal article" date="2024" name="bioRxiv">
        <title>A reference genome for Trichogramma kaykai: A tiny desert-dwelling parasitoid wasp with competing sex-ratio distorters.</title>
        <authorList>
            <person name="Culotta J."/>
            <person name="Lindsey A.R."/>
        </authorList>
    </citation>
    <scope>NUCLEOTIDE SEQUENCE [LARGE SCALE GENOMIC DNA]</scope>
    <source>
        <strain evidence="2 3">KSX58</strain>
    </source>
</reference>
<keyword evidence="3" id="KW-1185">Reference proteome</keyword>
<proteinExistence type="predicted"/>
<feature type="compositionally biased region" description="Basic and acidic residues" evidence="1">
    <location>
        <begin position="25"/>
        <end position="39"/>
    </location>
</feature>
<dbReference type="Proteomes" id="UP001627154">
    <property type="component" value="Unassembled WGS sequence"/>
</dbReference>
<sequence length="299" mass="33891">MQLLNQVAKEPEEEESTENSTPDKQGNELKTQEKDETQEKQQPVSSTMGTEDGKNNAIKKEEQTKAAFNATMAESLSSLFKNLLSGIAIFNGESKRNTTRFIKDLKLAKLSISPSQESEFVRRLKPNLVGPKIDNIDLTDYSTIHSLCDFLNKTFGFNKTQIALITELAQFHQRENETIYEYYSRLKDLSEELEAAQRRNKPEHIFFSQNIQNLCLNAFTEGLIEKIRIRMSKVGCMTEAYNEAAQIELEVNNQRDRREGGQISVSCALCGKTSHKITECDFFLAIKGKTSEPTLNDQG</sequence>
<protein>
    <recommendedName>
        <fullName evidence="4">Retrotransposon gag domain-containing protein</fullName>
    </recommendedName>
</protein>
<feature type="region of interest" description="Disordered" evidence="1">
    <location>
        <begin position="1"/>
        <end position="57"/>
    </location>
</feature>
<name>A0ABD2VYF6_9HYME</name>
<dbReference type="AlphaFoldDB" id="A0ABD2VYF6"/>
<evidence type="ECO:0000256" key="1">
    <source>
        <dbReference type="SAM" id="MobiDB-lite"/>
    </source>
</evidence>
<evidence type="ECO:0000313" key="2">
    <source>
        <dbReference type="EMBL" id="KAL3385486.1"/>
    </source>
</evidence>
<comment type="caution">
    <text evidence="2">The sequence shown here is derived from an EMBL/GenBank/DDBJ whole genome shotgun (WGS) entry which is preliminary data.</text>
</comment>